<feature type="domain" description="Chitin-binding type-3" evidence="3">
    <location>
        <begin position="597"/>
        <end position="640"/>
    </location>
</feature>
<name>A0A0C5VMS6_9GAMM</name>
<evidence type="ECO:0000256" key="1">
    <source>
        <dbReference type="ARBA" id="ARBA00022801"/>
    </source>
</evidence>
<dbReference type="Gene3D" id="3.20.20.80">
    <property type="entry name" value="Glycosidases"/>
    <property type="match status" value="1"/>
</dbReference>
<keyword evidence="2" id="KW-0732">Signal</keyword>
<dbReference type="STRING" id="1445510.YC6258_03575"/>
<dbReference type="SUPFAM" id="SSF51055">
    <property type="entry name" value="Carbohydrate binding domain"/>
    <property type="match status" value="1"/>
</dbReference>
<dbReference type="InterPro" id="IPR017853">
    <property type="entry name" value="GH"/>
</dbReference>
<dbReference type="SMART" id="SM00495">
    <property type="entry name" value="ChtBD3"/>
    <property type="match status" value="1"/>
</dbReference>
<dbReference type="Proteomes" id="UP000032266">
    <property type="component" value="Chromosome"/>
</dbReference>
<dbReference type="GO" id="GO:0005576">
    <property type="term" value="C:extracellular region"/>
    <property type="evidence" value="ECO:0007669"/>
    <property type="project" value="InterPro"/>
</dbReference>
<dbReference type="GO" id="GO:0005975">
    <property type="term" value="P:carbohydrate metabolic process"/>
    <property type="evidence" value="ECO:0007669"/>
    <property type="project" value="InterPro"/>
</dbReference>
<evidence type="ECO:0000313" key="5">
    <source>
        <dbReference type="Proteomes" id="UP000032266"/>
    </source>
</evidence>
<dbReference type="HOGENOM" id="CLU_421968_0_0_6"/>
<dbReference type="SUPFAM" id="SSF51445">
    <property type="entry name" value="(Trans)glycosidases"/>
    <property type="match status" value="1"/>
</dbReference>
<gene>
    <name evidence="4" type="ORF">YC6258_03575</name>
</gene>
<dbReference type="KEGG" id="gsn:YC6258_03575"/>
<feature type="signal peptide" evidence="2">
    <location>
        <begin position="1"/>
        <end position="22"/>
    </location>
</feature>
<evidence type="ECO:0000259" key="3">
    <source>
        <dbReference type="SMART" id="SM00495"/>
    </source>
</evidence>
<proteinExistence type="predicted"/>
<dbReference type="GO" id="GO:0004553">
    <property type="term" value="F:hydrolase activity, hydrolyzing O-glycosyl compounds"/>
    <property type="evidence" value="ECO:0007669"/>
    <property type="project" value="InterPro"/>
</dbReference>
<dbReference type="Pfam" id="PF14600">
    <property type="entry name" value="CBM_5_12_2"/>
    <property type="match status" value="1"/>
</dbReference>
<dbReference type="EMBL" id="CP007142">
    <property type="protein sequence ID" value="AJQ95611.1"/>
    <property type="molecule type" value="Genomic_DNA"/>
</dbReference>
<dbReference type="RefSeq" id="WP_211264541.1">
    <property type="nucleotide sequence ID" value="NZ_CP007142.1"/>
</dbReference>
<accession>A0A0C5VMS6</accession>
<dbReference type="GO" id="GO:0030246">
    <property type="term" value="F:carbohydrate binding"/>
    <property type="evidence" value="ECO:0007669"/>
    <property type="project" value="InterPro"/>
</dbReference>
<evidence type="ECO:0000313" key="4">
    <source>
        <dbReference type="EMBL" id="AJQ95611.1"/>
    </source>
</evidence>
<reference evidence="4 5" key="1">
    <citation type="submission" date="2014-01" db="EMBL/GenBank/DDBJ databases">
        <title>Full genme sequencing of cellulolytic bacterium Gynuella sunshinyii YC6258T gen. nov., sp. nov.</title>
        <authorList>
            <person name="Khan H."/>
            <person name="Chung E.J."/>
            <person name="Chung Y.R."/>
        </authorList>
    </citation>
    <scope>NUCLEOTIDE SEQUENCE [LARGE SCALE GENOMIC DNA]</scope>
    <source>
        <strain evidence="4 5">YC6258</strain>
    </source>
</reference>
<keyword evidence="1" id="KW-0378">Hydrolase</keyword>
<dbReference type="CDD" id="cd12204">
    <property type="entry name" value="CBD_like"/>
    <property type="match status" value="1"/>
</dbReference>
<evidence type="ECO:0000256" key="2">
    <source>
        <dbReference type="SAM" id="SignalP"/>
    </source>
</evidence>
<dbReference type="InterPro" id="IPR036573">
    <property type="entry name" value="CBM_sf_5/12"/>
</dbReference>
<dbReference type="PATRIC" id="fig|1445510.3.peg.3541"/>
<keyword evidence="5" id="KW-1185">Reference proteome</keyword>
<protein>
    <recommendedName>
        <fullName evidence="3">Chitin-binding type-3 domain-containing protein</fullName>
    </recommendedName>
</protein>
<sequence length="649" mass="70397">MIKKRFSALCGALLLFSASVQALNETLIVDMSDPIGPVTQAASGALYGITESLPTDINGLVAPLNPRMYTQPARSGPGYQQQIGAAIPVSQRLANTTAEVTVRLADILPGWPYQWSGWSHWSTEVRSVIADKRSSGRNNYYGYEIFNEPNITWNDANGNFNSSLWKPTYDLIRSQDPGERIIGPSAAWYDRTYIQNFLAYCVTNSCLPDVISWHELGGSDNITANIADYRARESALGISPRPISINEYSHDTHEYEGAPGVSVPFIAKFERNRVESANISWWFTNLPGRLGSLLTANNQRGGGWWLYKWYGDMTGNMLSVTPPRQNGDGLDGFANLDTSAGYASICLGGNFTGTANVVFNNIPASFGDVVDVTVEYVSWSNKDTPVSGPVTVAQSVETVVNGSLTVPVTVTNPFYGYRVIINGQGFGSEGSSVQVELESLSNQQSFAPFSVLSDAAASGSQYIVWPNNGDQLLDSASDDASGQVLIPFSLSQSTAVQLQIRVNMPNANDDSFYFKLDDGTWTTQNNTQTSGWSTLTLATFDNLAAGDHTLRIERREDGAKLDFITLLTAAGDIETSSSGGSSGDSCDGINVYPNWTARDWSGGAYNHANAGDQMVYQNTLYQANWYTNTVPGSDSSWSLIGNCDQMTSS</sequence>
<dbReference type="AlphaFoldDB" id="A0A0C5VMS6"/>
<feature type="chain" id="PRO_5002183471" description="Chitin-binding type-3 domain-containing protein" evidence="2">
    <location>
        <begin position="23"/>
        <end position="649"/>
    </location>
</feature>
<organism evidence="4 5">
    <name type="scientific">Gynuella sunshinyii YC6258</name>
    <dbReference type="NCBI Taxonomy" id="1445510"/>
    <lineage>
        <taxon>Bacteria</taxon>
        <taxon>Pseudomonadati</taxon>
        <taxon>Pseudomonadota</taxon>
        <taxon>Gammaproteobacteria</taxon>
        <taxon>Oceanospirillales</taxon>
        <taxon>Saccharospirillaceae</taxon>
        <taxon>Gynuella</taxon>
    </lineage>
</organism>
<dbReference type="Gene3D" id="2.60.120.260">
    <property type="entry name" value="Galactose-binding domain-like"/>
    <property type="match status" value="1"/>
</dbReference>
<dbReference type="InterPro" id="IPR003610">
    <property type="entry name" value="CBM5/12"/>
</dbReference>
<dbReference type="Gene3D" id="2.10.10.20">
    <property type="entry name" value="Carbohydrate-binding module superfamily 5/12"/>
    <property type="match status" value="1"/>
</dbReference>
<dbReference type="InterPro" id="IPR032798">
    <property type="entry name" value="CBM_5_12_2"/>
</dbReference>